<organism evidence="3">
    <name type="scientific">Volvox carteri f. nagariensis</name>
    <dbReference type="NCBI Taxonomy" id="3068"/>
    <lineage>
        <taxon>Eukaryota</taxon>
        <taxon>Viridiplantae</taxon>
        <taxon>Chlorophyta</taxon>
        <taxon>core chlorophytes</taxon>
        <taxon>Chlorophyceae</taxon>
        <taxon>CS clade</taxon>
        <taxon>Chlamydomonadales</taxon>
        <taxon>Volvocaceae</taxon>
        <taxon>Volvox</taxon>
    </lineage>
</organism>
<dbReference type="Proteomes" id="UP000001058">
    <property type="component" value="Unassembled WGS sequence"/>
</dbReference>
<evidence type="ECO:0000313" key="2">
    <source>
        <dbReference type="EMBL" id="EFJ47148.1"/>
    </source>
</evidence>
<dbReference type="GeneID" id="9615781"/>
<dbReference type="AlphaFoldDB" id="D8TZA7"/>
<evidence type="ECO:0000256" key="1">
    <source>
        <dbReference type="SAM" id="MobiDB-lite"/>
    </source>
</evidence>
<dbReference type="RefSeq" id="XP_002951697.1">
    <property type="nucleotide sequence ID" value="XM_002951651.1"/>
</dbReference>
<reference evidence="2 3" key="1">
    <citation type="journal article" date="2010" name="Science">
        <title>Genomic analysis of organismal complexity in the multicellular green alga Volvox carteri.</title>
        <authorList>
            <person name="Prochnik S.E."/>
            <person name="Umen J."/>
            <person name="Nedelcu A.M."/>
            <person name="Hallmann A."/>
            <person name="Miller S.M."/>
            <person name="Nishii I."/>
            <person name="Ferris P."/>
            <person name="Kuo A."/>
            <person name="Mitros T."/>
            <person name="Fritz-Laylin L.K."/>
            <person name="Hellsten U."/>
            <person name="Chapman J."/>
            <person name="Simakov O."/>
            <person name="Rensing S.A."/>
            <person name="Terry A."/>
            <person name="Pangilinan J."/>
            <person name="Kapitonov V."/>
            <person name="Jurka J."/>
            <person name="Salamov A."/>
            <person name="Shapiro H."/>
            <person name="Schmutz J."/>
            <person name="Grimwood J."/>
            <person name="Lindquist E."/>
            <person name="Lucas S."/>
            <person name="Grigoriev I.V."/>
            <person name="Schmitt R."/>
            <person name="Kirk D."/>
            <person name="Rokhsar D.S."/>
        </authorList>
    </citation>
    <scope>NUCLEOTIDE SEQUENCE [LARGE SCALE GENOMIC DNA]</scope>
    <source>
        <strain evidence="3">f. Nagariensis / Eve</strain>
    </source>
</reference>
<feature type="compositionally biased region" description="Low complexity" evidence="1">
    <location>
        <begin position="34"/>
        <end position="57"/>
    </location>
</feature>
<feature type="compositionally biased region" description="Low complexity" evidence="1">
    <location>
        <begin position="15"/>
        <end position="27"/>
    </location>
</feature>
<accession>D8TZA7</accession>
<gene>
    <name evidence="2" type="ORF">VOLCADRAFT_92300</name>
</gene>
<proteinExistence type="predicted"/>
<dbReference type="KEGG" id="vcn:VOLCADRAFT_92300"/>
<feature type="region of interest" description="Disordered" evidence="1">
    <location>
        <begin position="202"/>
        <end position="256"/>
    </location>
</feature>
<dbReference type="EMBL" id="GL378346">
    <property type="protein sequence ID" value="EFJ47148.1"/>
    <property type="molecule type" value="Genomic_DNA"/>
</dbReference>
<dbReference type="InParanoid" id="D8TZA7"/>
<feature type="region of interest" description="Disordered" evidence="1">
    <location>
        <begin position="1"/>
        <end position="57"/>
    </location>
</feature>
<evidence type="ECO:0000313" key="3">
    <source>
        <dbReference type="Proteomes" id="UP000001058"/>
    </source>
</evidence>
<dbReference type="OrthoDB" id="546260at2759"/>
<protein>
    <submittedName>
        <fullName evidence="2">Uncharacterized protein</fullName>
    </submittedName>
</protein>
<feature type="compositionally biased region" description="Low complexity" evidence="1">
    <location>
        <begin position="209"/>
        <end position="234"/>
    </location>
</feature>
<name>D8TZA7_VOLCA</name>
<keyword evidence="3" id="KW-1185">Reference proteome</keyword>
<sequence>MRGRRTGESPATKATNPNTGSSNGNSSDAEARGEGSSSVNSFSSTYGSASSVSLSGAGSADLENCLRTRGEVSGREAAPRAVLSQEEPESFYVVARPSNAPSLGLEAKPTEGFDERPLFEIFKVFHSFEAEGKLMCQVVRLGPQAFAQRPQQTSSGGWASCFHLWSRSAASTSTASALSHEPSMTNGRIVKELTQPCPCQDNDLELELSRSPTPTASSPTPARQQQQQQQQQQQTPKPLKHGKKRSASNPDDCAPPQLRFVTLGSVAEAEALLDQLWRLYEQTGARNGFTECRREQFERLAVVVREGSSNCGPILAMGLLLPQRESLQILYTGMQYDSPLVRQSCCLFQVLSVGLQAAIAHNEAVRQRRNVKAVTATAASTGAWTPPGSAPLLPPPPPLLLGANVGLLDWLDLGPGRRFVKEHLGAVGYPVSLYTRCLTPFSWVLAHFLLNHYFDPKSIVNDP</sequence>
<dbReference type="eggNOG" id="ENOG502T2P8">
    <property type="taxonomic scope" value="Eukaryota"/>
</dbReference>